<dbReference type="Pfam" id="PF13419">
    <property type="entry name" value="HAD_2"/>
    <property type="match status" value="1"/>
</dbReference>
<dbReference type="SUPFAM" id="SSF56784">
    <property type="entry name" value="HAD-like"/>
    <property type="match status" value="1"/>
</dbReference>
<name>A0A5B7TUS9_9FLAO</name>
<dbReference type="InterPro" id="IPR052550">
    <property type="entry name" value="Pyrimidine_5'-ntase_YjjG"/>
</dbReference>
<accession>A0A5B7TUS9</accession>
<dbReference type="SFLD" id="SFLDG01135">
    <property type="entry name" value="C1.5.6:_HAD__Beta-PGM__Phospha"/>
    <property type="match status" value="1"/>
</dbReference>
<dbReference type="InterPro" id="IPR041492">
    <property type="entry name" value="HAD_2"/>
</dbReference>
<evidence type="ECO:0000313" key="2">
    <source>
        <dbReference type="Proteomes" id="UP000306229"/>
    </source>
</evidence>
<gene>
    <name evidence="1" type="ORF">FF125_17160</name>
</gene>
<dbReference type="PANTHER" id="PTHR47478">
    <property type="match status" value="1"/>
</dbReference>
<dbReference type="Gene3D" id="1.10.150.240">
    <property type="entry name" value="Putative phosphatase, domain 2"/>
    <property type="match status" value="1"/>
</dbReference>
<dbReference type="PRINTS" id="PR00413">
    <property type="entry name" value="HADHALOGNASE"/>
</dbReference>
<protein>
    <submittedName>
        <fullName evidence="1">Noncanonical pyrimidine nucleotidase, YjjG family</fullName>
    </submittedName>
</protein>
<dbReference type="PANTHER" id="PTHR47478:SF1">
    <property type="entry name" value="PYRIMIDINE 5'-NUCLEOTIDASE YJJG"/>
    <property type="match status" value="1"/>
</dbReference>
<dbReference type="OrthoDB" id="9802350at2"/>
<dbReference type="InterPro" id="IPR006439">
    <property type="entry name" value="HAD-SF_hydro_IA"/>
</dbReference>
<dbReference type="SFLD" id="SFLDS00003">
    <property type="entry name" value="Haloacid_Dehalogenase"/>
    <property type="match status" value="1"/>
</dbReference>
<evidence type="ECO:0000313" key="1">
    <source>
        <dbReference type="EMBL" id="QCX40090.1"/>
    </source>
</evidence>
<dbReference type="InterPro" id="IPR036412">
    <property type="entry name" value="HAD-like_sf"/>
</dbReference>
<dbReference type="NCBIfam" id="TIGR02254">
    <property type="entry name" value="YjjG_YfnB"/>
    <property type="match status" value="1"/>
</dbReference>
<dbReference type="InterPro" id="IPR023198">
    <property type="entry name" value="PGP-like_dom2"/>
</dbReference>
<organism evidence="1 2">
    <name type="scientific">Aureibaculum algae</name>
    <dbReference type="NCBI Taxonomy" id="2584122"/>
    <lineage>
        <taxon>Bacteria</taxon>
        <taxon>Pseudomonadati</taxon>
        <taxon>Bacteroidota</taxon>
        <taxon>Flavobacteriia</taxon>
        <taxon>Flavobacteriales</taxon>
        <taxon>Flavobacteriaceae</taxon>
        <taxon>Aureibaculum</taxon>
    </lineage>
</organism>
<proteinExistence type="predicted"/>
<dbReference type="GO" id="GO:0008253">
    <property type="term" value="F:5'-nucleotidase activity"/>
    <property type="evidence" value="ECO:0007669"/>
    <property type="project" value="InterPro"/>
</dbReference>
<dbReference type="SFLD" id="SFLDG01129">
    <property type="entry name" value="C1.5:_HAD__Beta-PGM__Phosphata"/>
    <property type="match status" value="1"/>
</dbReference>
<dbReference type="NCBIfam" id="TIGR01549">
    <property type="entry name" value="HAD-SF-IA-v1"/>
    <property type="match status" value="1"/>
</dbReference>
<dbReference type="Gene3D" id="3.40.50.1000">
    <property type="entry name" value="HAD superfamily/HAD-like"/>
    <property type="match status" value="1"/>
</dbReference>
<keyword evidence="2" id="KW-1185">Reference proteome</keyword>
<dbReference type="EMBL" id="CP040749">
    <property type="protein sequence ID" value="QCX40090.1"/>
    <property type="molecule type" value="Genomic_DNA"/>
</dbReference>
<dbReference type="Proteomes" id="UP000306229">
    <property type="component" value="Chromosome"/>
</dbReference>
<dbReference type="InterPro" id="IPR023214">
    <property type="entry name" value="HAD_sf"/>
</dbReference>
<dbReference type="NCBIfam" id="TIGR01509">
    <property type="entry name" value="HAD-SF-IA-v3"/>
    <property type="match status" value="1"/>
</dbReference>
<sequence>MSIKHIFFDLDHTLWDFETNSAQAFELIFKENGIEVNIDEFLIHYKPINLKYWKLYREDRVSKKLLRYKRLKETFDLLSYRISDPKIDLLSKVYIDNLSNYNSLFDGAVDILNYLSPKYGLHIITNGFDEVQTKKMNTSGILEFFDKIITSESVGVKKPNPKIFHHAMELAKATIMDSVMIGDNFEADILGAKAVGMKTIHFKENHNTETDGVINVTSLLEIKQYL</sequence>
<dbReference type="InterPro" id="IPR011951">
    <property type="entry name" value="HAD-SF_hydro_IA_YjjG/PynA"/>
</dbReference>
<reference evidence="1 2" key="1">
    <citation type="submission" date="2019-05" db="EMBL/GenBank/DDBJ databases">
        <title>Algicella ahnfeltiae gen. nov., sp. nov., a novel marine bacterium of the family Flavobacteriaceae isolated from a red alga.</title>
        <authorList>
            <person name="Nedashkovskaya O.I."/>
            <person name="Kukhlevskiy A.D."/>
            <person name="Kim S.-G."/>
            <person name="Zhukova N.V."/>
            <person name="Mikhailov V.V."/>
        </authorList>
    </citation>
    <scope>NUCLEOTIDE SEQUENCE [LARGE SCALE GENOMIC DNA]</scope>
    <source>
        <strain evidence="1 2">10Alg115</strain>
    </source>
</reference>
<dbReference type="KEGG" id="fbe:FF125_17160"/>
<dbReference type="AlphaFoldDB" id="A0A5B7TUS9"/>
<dbReference type="RefSeq" id="WP_138950926.1">
    <property type="nucleotide sequence ID" value="NZ_CP040749.1"/>
</dbReference>